<accession>A0A8T9MT93</accession>
<feature type="domain" description="Transferrin-binding protein B C-lobe/N-lobe beta-barrel" evidence="3">
    <location>
        <begin position="163"/>
        <end position="291"/>
    </location>
</feature>
<keyword evidence="5" id="KW-1185">Reference proteome</keyword>
<evidence type="ECO:0000259" key="3">
    <source>
        <dbReference type="Pfam" id="PF01298"/>
    </source>
</evidence>
<evidence type="ECO:0000313" key="5">
    <source>
        <dbReference type="Proteomes" id="UP000831534"/>
    </source>
</evidence>
<name>A0A8T9MT93_9NEIS</name>
<feature type="signal peptide" evidence="2">
    <location>
        <begin position="1"/>
        <end position="17"/>
    </location>
</feature>
<dbReference type="PROSITE" id="PS51257">
    <property type="entry name" value="PROKAR_LIPOPROTEIN"/>
    <property type="match status" value="1"/>
</dbReference>
<comment type="subcellular location">
    <subcellularLocation>
        <location evidence="1">Cell outer membrane</location>
    </subcellularLocation>
</comment>
<dbReference type="SUPFAM" id="SSF56925">
    <property type="entry name" value="OMPA-like"/>
    <property type="match status" value="1"/>
</dbReference>
<reference evidence="4" key="1">
    <citation type="journal article" date="2022" name="Res Sq">
        <title>Evolution of multicellular longitudinally dividing oral cavity symbionts (Neisseriaceae).</title>
        <authorList>
            <person name="Nyongesa S."/>
            <person name="Weber P."/>
            <person name="Bernet E."/>
            <person name="Pullido F."/>
            <person name="Nieckarz M."/>
            <person name="Delaby M."/>
            <person name="Nieves C."/>
            <person name="Viehboeck T."/>
            <person name="Krause N."/>
            <person name="Rivera-Millot A."/>
            <person name="Nakamura A."/>
            <person name="Vischer N."/>
            <person name="VanNieuwenhze M."/>
            <person name="Brun Y."/>
            <person name="Cava F."/>
            <person name="Bulgheresi S."/>
            <person name="Veyrier F."/>
        </authorList>
    </citation>
    <scope>NUCLEOTIDE SEQUENCE</scope>
    <source>
        <strain evidence="4">17694</strain>
    </source>
</reference>
<sequence>MQKGKTFAVLLSAVLLAACGSSGGGSRPHTGGEYSRDANPNNTPVGKVALGGVVISVPAAQVGTLVLPRKSEVRTETVSRQDEINTLVLNGKRIALVPAHFAGKVFVRNDKNTEKAFGNNLRYARYGWYAGVDEKQDAVFQTVDSALFFQGQTTPAPVVAAQRGKVRYTGLSLSTQLSDDARRFAAHFENLRPLVNVQGSAVLDVDFDAKSFRAEFRPEEQRFADLPAIHGVIDGNELQGRPHAAHHLRGAFFGPKAEEAAGLFTYSGLQQKAHSGLGGETAVLGTFGVKKP</sequence>
<dbReference type="InterPro" id="IPR038197">
    <property type="entry name" value="TbpB_C-lobe_sf"/>
</dbReference>
<dbReference type="Proteomes" id="UP000831534">
    <property type="component" value="Chromosome"/>
</dbReference>
<evidence type="ECO:0000313" key="4">
    <source>
        <dbReference type="EMBL" id="UOP04827.2"/>
    </source>
</evidence>
<dbReference type="KEGG" id="ckh:LVJ77_00025"/>
<gene>
    <name evidence="4" type="ORF">LVJ77_00025</name>
</gene>
<evidence type="ECO:0000256" key="2">
    <source>
        <dbReference type="SAM" id="SignalP"/>
    </source>
</evidence>
<dbReference type="EMBL" id="CP091521">
    <property type="protein sequence ID" value="UOP04827.2"/>
    <property type="molecule type" value="Genomic_DNA"/>
</dbReference>
<keyword evidence="2" id="KW-0732">Signal</keyword>
<dbReference type="InterPro" id="IPR001677">
    <property type="entry name" value="TbpB_B_D"/>
</dbReference>
<reference evidence="4" key="2">
    <citation type="submission" date="2024-09" db="EMBL/GenBank/DDBJ databases">
        <authorList>
            <person name="Veyrier F.J."/>
        </authorList>
    </citation>
    <scope>NUCLEOTIDE SEQUENCE</scope>
    <source>
        <strain evidence="4">17694</strain>
    </source>
</reference>
<evidence type="ECO:0000256" key="1">
    <source>
        <dbReference type="ARBA" id="ARBA00004442"/>
    </source>
</evidence>
<dbReference type="InterPro" id="IPR011250">
    <property type="entry name" value="OMP/PagP_B-barrel"/>
</dbReference>
<dbReference type="GO" id="GO:0009279">
    <property type="term" value="C:cell outer membrane"/>
    <property type="evidence" value="ECO:0007669"/>
    <property type="project" value="UniProtKB-SubCell"/>
</dbReference>
<organism evidence="4 5">
    <name type="scientific">Conchiformibius kuhniae</name>
    <dbReference type="NCBI Taxonomy" id="211502"/>
    <lineage>
        <taxon>Bacteria</taxon>
        <taxon>Pseudomonadati</taxon>
        <taxon>Pseudomonadota</taxon>
        <taxon>Betaproteobacteria</taxon>
        <taxon>Neisseriales</taxon>
        <taxon>Neisseriaceae</taxon>
        <taxon>Conchiformibius</taxon>
    </lineage>
</organism>
<protein>
    <submittedName>
        <fullName evidence="4">Transferrin-binding protein-like solute binding protein</fullName>
    </submittedName>
</protein>
<dbReference type="AlphaFoldDB" id="A0A8T9MT93"/>
<feature type="chain" id="PRO_5044858200" evidence="2">
    <location>
        <begin position="18"/>
        <end position="292"/>
    </location>
</feature>
<proteinExistence type="predicted"/>
<dbReference type="Gene3D" id="2.40.160.90">
    <property type="match status" value="1"/>
</dbReference>
<dbReference type="Gene3D" id="2.40.128.240">
    <property type="match status" value="1"/>
</dbReference>
<dbReference type="Pfam" id="PF01298">
    <property type="entry name" value="TbpB_B_D"/>
    <property type="match status" value="1"/>
</dbReference>
<dbReference type="RefSeq" id="WP_376986691.1">
    <property type="nucleotide sequence ID" value="NZ_CP091521.1"/>
</dbReference>